<keyword evidence="4" id="KW-0378">Hydrolase</keyword>
<reference evidence="11" key="1">
    <citation type="submission" date="2019-01" db="EMBL/GenBank/DDBJ databases">
        <title>Discovery of Multiple New Viruses in Bioenergy Switchgrass.</title>
        <authorList>
            <person name="Agindotan B.O."/>
        </authorList>
    </citation>
    <scope>NUCLEOTIDE SEQUENCE</scope>
    <source>
        <strain evidence="11">Urbana-1</strain>
    </source>
</reference>
<keyword evidence="11" id="KW-0548">Nucleotidyltransferase</keyword>
<dbReference type="InterPro" id="IPR007322">
    <property type="entry name" value="RNA_pol_bunyavir"/>
</dbReference>
<comment type="similarity">
    <text evidence="9">Belongs to the Bunyavirales RNA polymerase family.</text>
</comment>
<evidence type="ECO:0000256" key="6">
    <source>
        <dbReference type="ARBA" id="ARBA00030285"/>
    </source>
</evidence>
<dbReference type="InterPro" id="IPR007099">
    <property type="entry name" value="RNA-dir_pol_NSvirus"/>
</dbReference>
<evidence type="ECO:0000256" key="9">
    <source>
        <dbReference type="ARBA" id="ARBA00034123"/>
    </source>
</evidence>
<proteinExistence type="inferred from homology"/>
<evidence type="ECO:0000256" key="7">
    <source>
        <dbReference type="ARBA" id="ARBA00030436"/>
    </source>
</evidence>
<evidence type="ECO:0000259" key="10">
    <source>
        <dbReference type="PROSITE" id="PS50525"/>
    </source>
</evidence>
<gene>
    <name evidence="11" type="primary">RdRp</name>
</gene>
<evidence type="ECO:0000256" key="1">
    <source>
        <dbReference type="ARBA" id="ARBA00012494"/>
    </source>
</evidence>
<evidence type="ECO:0000313" key="11">
    <source>
        <dbReference type="EMBL" id="QIK03944.1"/>
    </source>
</evidence>
<dbReference type="Pfam" id="PF04196">
    <property type="entry name" value="Bunya_RdRp"/>
    <property type="match status" value="1"/>
</dbReference>
<dbReference type="PROSITE" id="PS50525">
    <property type="entry name" value="RDRP_SSRNA_NEG_SEG"/>
    <property type="match status" value="1"/>
</dbReference>
<dbReference type="GO" id="GO:0039694">
    <property type="term" value="P:viral RNA genome replication"/>
    <property type="evidence" value="ECO:0007669"/>
    <property type="project" value="InterPro"/>
</dbReference>
<keyword evidence="3" id="KW-0808">Transferase</keyword>
<dbReference type="EMBL" id="MK398677">
    <property type="protein sequence ID" value="QIK03944.1"/>
    <property type="molecule type" value="Genomic_RNA"/>
</dbReference>
<evidence type="ECO:0000256" key="4">
    <source>
        <dbReference type="ARBA" id="ARBA00022801"/>
    </source>
</evidence>
<accession>A0A6M3GUF2</accession>
<keyword evidence="11" id="KW-0696">RNA-directed RNA polymerase</keyword>
<feature type="domain" description="RdRp catalytic" evidence="10">
    <location>
        <begin position="1490"/>
        <end position="1684"/>
    </location>
</feature>
<organism evidence="11">
    <name type="scientific">Tenuivirus sp</name>
    <dbReference type="NCBI Taxonomy" id="2714179"/>
    <lineage>
        <taxon>Viruses</taxon>
        <taxon>Riboviria</taxon>
        <taxon>Orthornavirae</taxon>
        <taxon>Negarnaviricota</taxon>
        <taxon>Polyploviricotina</taxon>
        <taxon>Bunyaviricetes</taxon>
        <taxon>Hareavirales</taxon>
        <taxon>Phenuiviridae</taxon>
        <taxon>Tenuivirus</taxon>
    </lineage>
</organism>
<dbReference type="GO" id="GO:0006351">
    <property type="term" value="P:DNA-templated transcription"/>
    <property type="evidence" value="ECO:0007669"/>
    <property type="project" value="InterPro"/>
</dbReference>
<dbReference type="EC" id="2.7.7.48" evidence="1"/>
<dbReference type="Pfam" id="PF15518">
    <property type="entry name" value="L_protein_N"/>
    <property type="match status" value="1"/>
</dbReference>
<sequence length="2950" mass="339503">MEGEDSVRFVYNVGKPIPVKYKRVNCSKTNFEDAQSSGPNNCLFDCLSEGFLLSDTGQTLRRKLKEISDRFSVFPRDFIGLQDGQAASSVIMEFFCALTGANICYHAEENSTWVIHTNPSVISTVHVKHLPNHFQLSGSNQESLQNQLERWRRWSDIMDDDQEEEVDEHLHTEKPLEELRNKKEKIKKYEYPLRDVLLNQEIVITQAVNGLVFAVHQYLSDLEFFRSMRSSILERLNPDDDKTFLEDLFESLGVSVRVYEKDEKDPLKMHEVSNHPATNPKICCHLLDLYKEHGVPLFGRANRFVRIADEDYFRLEHISSGTAGVIKWFYKKFGYFEGFANYEKKVIELAQLSKVNISPLSVLYGISEVLSIGILVLEKKKNLVLKAGVDYQVRGSRFLINLNPLETERVCCFLDGNTISIMSVHEERMIQEDTQGPNIRDDVVFPRLSNNSDFRTEGVSDLLTQTIWSREESMYSPEVERNIKLSERPLPTIEKVTHTDRWFLINLQKSGLPADVLEAIPEEVLRVDVSDVTKYPHDFAFQNIVSKTDMSFSKAGLKIGDDNDHKTPDLIIANKNEPHDFFIMEFTTTRAAHKQKLEEALEAKMFKYFEMARERSEQLNKKIQYYMIVASTHHLLTNYEELPVELAKQTMIRLRMAYAVIDALTKKGYEFITSTDYTERQRRAGNILSSFDEKLWSTKYTKEQLQVAQSPILAEDQAYTTNQLVKILKMRNKEIISSVLKQNSRADAALMTEKVIVSYFENYRKKGMEYREDLKSVVRLPAIQAPYDPHTEVLCLQDLKTHLKALDYENMDHIQATWYATLGADTILENVEELKALRQKELMSVFEEKTKEDTLKDMVHGKVTTSKDKRRLYNRLNFIVPADSALESAVLGVDAKRLLKNKLSSEYNYIMSEREKKKMPFSPDVDTQDITEFMQEGYKEMFSQSNLPLRPLPEHLLMKAAVLHGNSNAENHLKMMNFVKWFHGTKLGVMTNILADIGSEVSISLKQNCLNDQYVIKRLKDYPVWILIKPTNLNNKIYFSICWEGDEFCCLFGKVFKGVSVSKNLFMTNWVSYTVAQLVNLCSIDSIMLSVTHFNLELYKIDIFTQILDKTPDQVMINELVTPLRMSLLSLMMSLSDKHQEEEMITLSRYIHMSSMVEFPRHKEPEKIVEKFPECFRSRFEVWLCKRMCKLCLEYSVRDPIGPTKENPHTWSGFLNPFIISGATLQSFPSQDCTINSCYIGYHKNKNQEADESVAYKMCSKILGWEDKMPKTKDFLGLQNPDIETVKPHEFSVSLVKVIAKHTLETIKSKYACDDPKEYIFKECIRMISGEDLETFATYKASSNFGPKWYDHVPLSKQEENALKKTLKKDKSNDAAKLKISLGHYHRDKMLTKVNEKLKDNSITDNATHVFDLLVDALDYVEKNGGLHICLFKKNQHGGLREIYVLDRASRIVQKVIECISKAILGMLPSDTLTHPKNKHNIIEGHYRQSKKNMGGEYMTYCTSDDASKWNQGNYVSKFILLLCQLLPQKLHNLVVRILQCWFEKKIMLPESLISAIHNMNNIESNKDPFYQRIAKAYHGREQVSWMKPGNSFIQTETGMMQGILHYLSSLYHACFLDWLSGVARRLLESKMAKMRLNKTCVVSNAEGSDDSQMMVSVPKTSGEQRMELELAVDAIFDLKEKLGLLLGIYKSTKSTTMTRYMVEYNSDFYFGSQVERATIKWVIAGLKISEADSMIGRQEEMTSARSKILEGGGVISTCYIVNISQALLFYRMNGFTVNVHFDLYSSLIGTCPDPNLGFFLLDPVVASGTLSANYNEYVLIKNSPQLSNRYKVLLTTQIKDRSEKDEETGRSKLMAENTSISLLTRSLIITFGSSKRWERIQEQLIPMDEVTKRLKQDPGLLYRAAENKEEVRVKLTIKHHGPGVVSSLGRFNAASRTLSQSVYVISRPVFYNFAIKSKDNAKASKVSLIKELAQTVSTYDMAVNTDLSNMMYSNFISSFQHVIRLSEKFTMGKASNHGVVKCVLSAIGKNEMANNRNSIIGLAIACTQGMEGQSYEKDQVLAGNILISREALRRLSTLLRVNLVIYHERDENEFHLFTHYTSILNTVTCCFGVDSNEDFVAIEVGPGMDVPCDSGNVLTDEDMSLLFPDHVEYDVLMDNFRDVQLSGTFRGFNFRKKVRAEVTVIQPEQLTKISLERLARFKWFGQGSIAAATSVIDALWSKYKDTIPWLTDDHDETLKKSPFIYAHQLRNYISTLKKKPRKIYLTGSVGKHRFGNMNIMTVVKNNFSNCIRFEESYDKRGKSLSGNRRTIETCCAMIAASPAEKSKKLEYASMCLATSKDLLLNEYDPASKINVLAILQKCVKSLPSLVITYSDPSECIEREAETRRRELNDSKEVFLQNYEMSISKKRQDFVSTKVIDFLDDSQLDFEEDEEVKEREIEEWIEKMKESKQFSEDEAILAHLQITEGSRRDAISKWSQQKADLEYRRELVQIEETYGHMRKNKEVNTEVISYLSGIKHSKEMLKRNREQENVQKSSILELIKSCKLGILGGYEKPQNILLRKGRKTYYGGEGIWTGLLGDTHVTFKLNSYTDSNGLPCPFVVSITINKNRVTEIFKALMKTWFSEHKMYTYNLYENSSYDPSLHGKPMLCNYYDNRFISLKEKVGCPVYYDDTLKYMIGTHEQSFHLEMTDHNIRLLAEYRVIESGSQNLPSSAIVIQYPFIEETITMDIKLPPEMTQALPLWLINWIQFEPYDTSYATDLFKDFPRNVNLAQMDLKVAKMWLRFLWSGTIKRVLPTRYRGLQPTDETDEVEDIVTDFSLDAFLNVDIEAVTKAIEEVTAFLPDLEAGGVEDAIDYEDLTATFEFLSMGNKGLNLKRLCSMHPFLDDWASNFSLISVLKSDREFWVTPEEYSIFYPVLTEMFREHVKIVIKDWRSKGKKKRGSYRHRF</sequence>
<dbReference type="InterPro" id="IPR029124">
    <property type="entry name" value="L_protein_N"/>
</dbReference>
<dbReference type="GO" id="GO:0003968">
    <property type="term" value="F:RNA-directed RNA polymerase activity"/>
    <property type="evidence" value="ECO:0007669"/>
    <property type="project" value="UniProtKB-KW"/>
</dbReference>
<keyword evidence="5" id="KW-0460">Magnesium</keyword>
<dbReference type="GO" id="GO:0016787">
    <property type="term" value="F:hydrolase activity"/>
    <property type="evidence" value="ECO:0007669"/>
    <property type="project" value="UniProtKB-KW"/>
</dbReference>
<evidence type="ECO:0000256" key="3">
    <source>
        <dbReference type="ARBA" id="ARBA00022679"/>
    </source>
</evidence>
<evidence type="ECO:0000256" key="2">
    <source>
        <dbReference type="ARBA" id="ARBA00018602"/>
    </source>
</evidence>
<evidence type="ECO:0000256" key="8">
    <source>
        <dbReference type="ARBA" id="ARBA00031012"/>
    </source>
</evidence>
<protein>
    <recommendedName>
        <fullName evidence="2">RNA-directed RNA polymerase L</fullName>
        <ecNumber evidence="1">2.7.7.48</ecNumber>
    </recommendedName>
    <alternativeName>
        <fullName evidence="6">Large structural protein</fullName>
    </alternativeName>
    <alternativeName>
        <fullName evidence="8">Replicase</fullName>
    </alternativeName>
    <alternativeName>
        <fullName evidence="7">Transcriptase</fullName>
    </alternativeName>
</protein>
<name>A0A6M3GUF2_9VIRU</name>
<evidence type="ECO:0000256" key="5">
    <source>
        <dbReference type="ARBA" id="ARBA00022842"/>
    </source>
</evidence>